<accession>A0ABS5JWX1</accession>
<evidence type="ECO:0000313" key="2">
    <source>
        <dbReference type="EMBL" id="MBS2099313.1"/>
    </source>
</evidence>
<sequence>MGKKYYISILLVLWSVKLMAQLEALSTQYMHSQLMINPAYTGVRNSFAVNLMARHQWMGLDGAPVNYNVSIHSPLNKSMVSLGAALNSYQVGPVQNNRFNFYYSYLIRLRHNMFLSLGVTAIANHYGFSADDWKVIDPEDPNFLGGSQNSFKPNAGAGMFLYTPSFYLGISVPQFMDYYFKSKDSDQIISEVKRHYYLSTGYGFSISKEFYLKPSTLARFVENGMYSVDANLQLLYKELFSVGVSYRFDTAVAFVGGFRLSDHLNIHYSYDMSTESTGINKGSHEITLSFDSGKMLKRNRDRMFQKKRKKEQDEGGAMRSIRYF</sequence>
<dbReference type="EMBL" id="JAGUCO010000009">
    <property type="protein sequence ID" value="MBS2099313.1"/>
    <property type="molecule type" value="Genomic_DNA"/>
</dbReference>
<protein>
    <submittedName>
        <fullName evidence="2">Type IX secretion system membrane protein PorP/SprF</fullName>
    </submittedName>
</protein>
<organism evidence="2 3">
    <name type="scientific">Carboxylicivirga linearis</name>
    <dbReference type="NCBI Taxonomy" id="1628157"/>
    <lineage>
        <taxon>Bacteria</taxon>
        <taxon>Pseudomonadati</taxon>
        <taxon>Bacteroidota</taxon>
        <taxon>Bacteroidia</taxon>
        <taxon>Marinilabiliales</taxon>
        <taxon>Marinilabiliaceae</taxon>
        <taxon>Carboxylicivirga</taxon>
    </lineage>
</organism>
<keyword evidence="3" id="KW-1185">Reference proteome</keyword>
<name>A0ABS5JWX1_9BACT</name>
<dbReference type="Pfam" id="PF11751">
    <property type="entry name" value="PorP_SprF"/>
    <property type="match status" value="1"/>
</dbReference>
<gene>
    <name evidence="2" type="ORF">KEM10_13550</name>
</gene>
<evidence type="ECO:0000256" key="1">
    <source>
        <dbReference type="SAM" id="MobiDB-lite"/>
    </source>
</evidence>
<reference evidence="2 3" key="1">
    <citation type="journal article" date="2015" name="Int. J. Syst. Evol. Microbiol.">
        <title>Carboxylicivirga linearis sp. nov., isolated from a sea cucumber culture pond.</title>
        <authorList>
            <person name="Wang F.Q."/>
            <person name="Zhou Y.X."/>
            <person name="Lin X.Z."/>
            <person name="Chen G.J."/>
            <person name="Du Z.J."/>
        </authorList>
    </citation>
    <scope>NUCLEOTIDE SEQUENCE [LARGE SCALE GENOMIC DNA]</scope>
    <source>
        <strain evidence="2 3">FB218</strain>
    </source>
</reference>
<dbReference type="Proteomes" id="UP000708576">
    <property type="component" value="Unassembled WGS sequence"/>
</dbReference>
<feature type="region of interest" description="Disordered" evidence="1">
    <location>
        <begin position="303"/>
        <end position="324"/>
    </location>
</feature>
<evidence type="ECO:0000313" key="3">
    <source>
        <dbReference type="Proteomes" id="UP000708576"/>
    </source>
</evidence>
<comment type="caution">
    <text evidence="2">The sequence shown here is derived from an EMBL/GenBank/DDBJ whole genome shotgun (WGS) entry which is preliminary data.</text>
</comment>
<dbReference type="RefSeq" id="WP_212216553.1">
    <property type="nucleotide sequence ID" value="NZ_JAGUCO010000009.1"/>
</dbReference>
<proteinExistence type="predicted"/>
<dbReference type="NCBIfam" id="TIGR03519">
    <property type="entry name" value="T9SS_PorP_fam"/>
    <property type="match status" value="1"/>
</dbReference>
<dbReference type="InterPro" id="IPR019861">
    <property type="entry name" value="PorP/SprF_Bacteroidetes"/>
</dbReference>